<keyword evidence="5" id="KW-1185">Reference proteome</keyword>
<reference evidence="4" key="3">
    <citation type="submission" date="2020-12" db="UniProtKB">
        <authorList>
            <consortium name="EnsemblPlants"/>
        </authorList>
    </citation>
    <scope>IDENTIFICATION</scope>
</reference>
<protein>
    <submittedName>
        <fullName evidence="3 4">Uncharacterized protein</fullName>
    </submittedName>
</protein>
<dbReference type="Proteomes" id="UP000006727">
    <property type="component" value="Chromosome 20"/>
</dbReference>
<feature type="signal peptide" evidence="2">
    <location>
        <begin position="1"/>
        <end position="16"/>
    </location>
</feature>
<name>A0A2K1IVH0_PHYPA</name>
<reference evidence="3 5" key="1">
    <citation type="journal article" date="2008" name="Science">
        <title>The Physcomitrella genome reveals evolutionary insights into the conquest of land by plants.</title>
        <authorList>
            <person name="Rensing S."/>
            <person name="Lang D."/>
            <person name="Zimmer A."/>
            <person name="Terry A."/>
            <person name="Salamov A."/>
            <person name="Shapiro H."/>
            <person name="Nishiyama T."/>
            <person name="Perroud P.-F."/>
            <person name="Lindquist E."/>
            <person name="Kamisugi Y."/>
            <person name="Tanahashi T."/>
            <person name="Sakakibara K."/>
            <person name="Fujita T."/>
            <person name="Oishi K."/>
            <person name="Shin-I T."/>
            <person name="Kuroki Y."/>
            <person name="Toyoda A."/>
            <person name="Suzuki Y."/>
            <person name="Hashimoto A."/>
            <person name="Yamaguchi K."/>
            <person name="Sugano A."/>
            <person name="Kohara Y."/>
            <person name="Fujiyama A."/>
            <person name="Anterola A."/>
            <person name="Aoki S."/>
            <person name="Ashton N."/>
            <person name="Barbazuk W.B."/>
            <person name="Barker E."/>
            <person name="Bennetzen J."/>
            <person name="Bezanilla M."/>
            <person name="Blankenship R."/>
            <person name="Cho S.H."/>
            <person name="Dutcher S."/>
            <person name="Estelle M."/>
            <person name="Fawcett J.A."/>
            <person name="Gundlach H."/>
            <person name="Hanada K."/>
            <person name="Heyl A."/>
            <person name="Hicks K.A."/>
            <person name="Hugh J."/>
            <person name="Lohr M."/>
            <person name="Mayer K."/>
            <person name="Melkozernov A."/>
            <person name="Murata T."/>
            <person name="Nelson D."/>
            <person name="Pils B."/>
            <person name="Prigge M."/>
            <person name="Reiss B."/>
            <person name="Renner T."/>
            <person name="Rombauts S."/>
            <person name="Rushton P."/>
            <person name="Sanderfoot A."/>
            <person name="Schween G."/>
            <person name="Shiu S.-H."/>
            <person name="Stueber K."/>
            <person name="Theodoulou F.L."/>
            <person name="Tu H."/>
            <person name="Van de Peer Y."/>
            <person name="Verrier P.J."/>
            <person name="Waters E."/>
            <person name="Wood A."/>
            <person name="Yang L."/>
            <person name="Cove D."/>
            <person name="Cuming A."/>
            <person name="Hasebe M."/>
            <person name="Lucas S."/>
            <person name="Mishler D.B."/>
            <person name="Reski R."/>
            <person name="Grigoriev I."/>
            <person name="Quatrano R.S."/>
            <person name="Boore J.L."/>
        </authorList>
    </citation>
    <scope>NUCLEOTIDE SEQUENCE [LARGE SCALE GENOMIC DNA]</scope>
    <source>
        <strain evidence="4 5">cv. Gransden 2004</strain>
    </source>
</reference>
<dbReference type="EMBL" id="ABEU02000020">
    <property type="protein sequence ID" value="PNR33272.1"/>
    <property type="molecule type" value="Genomic_DNA"/>
</dbReference>
<dbReference type="InParanoid" id="A0A2K1IVH0"/>
<keyword evidence="2" id="KW-0732">Signal</keyword>
<accession>A0A2K1IVH0</accession>
<feature type="chain" id="PRO_5036042790" evidence="2">
    <location>
        <begin position="17"/>
        <end position="93"/>
    </location>
</feature>
<sequence>MVVFVLFIVVVMLVLARHCDLEVIRNTTAQSQRLSDRAVSLQFPSEIGTSPAAPAPPPASSSHLRMEATSIHSLLSKSERKKAKKGKDFYQHD</sequence>
<evidence type="ECO:0000313" key="3">
    <source>
        <dbReference type="EMBL" id="PNR33272.1"/>
    </source>
</evidence>
<evidence type="ECO:0000256" key="1">
    <source>
        <dbReference type="SAM" id="MobiDB-lite"/>
    </source>
</evidence>
<evidence type="ECO:0000313" key="5">
    <source>
        <dbReference type="Proteomes" id="UP000006727"/>
    </source>
</evidence>
<dbReference type="Gramene" id="Pp3c20_16641V3.1">
    <property type="protein sequence ID" value="Pp3c20_16641V3.1"/>
    <property type="gene ID" value="Pp3c20_16641"/>
</dbReference>
<feature type="region of interest" description="Disordered" evidence="1">
    <location>
        <begin position="73"/>
        <end position="93"/>
    </location>
</feature>
<organism evidence="3">
    <name type="scientific">Physcomitrium patens</name>
    <name type="common">Spreading-leaved earth moss</name>
    <name type="synonym">Physcomitrella patens</name>
    <dbReference type="NCBI Taxonomy" id="3218"/>
    <lineage>
        <taxon>Eukaryota</taxon>
        <taxon>Viridiplantae</taxon>
        <taxon>Streptophyta</taxon>
        <taxon>Embryophyta</taxon>
        <taxon>Bryophyta</taxon>
        <taxon>Bryophytina</taxon>
        <taxon>Bryopsida</taxon>
        <taxon>Funariidae</taxon>
        <taxon>Funariales</taxon>
        <taxon>Funariaceae</taxon>
        <taxon>Physcomitrium</taxon>
    </lineage>
</organism>
<dbReference type="AlphaFoldDB" id="A0A2K1IVH0"/>
<reference evidence="3 5" key="2">
    <citation type="journal article" date="2018" name="Plant J.">
        <title>The Physcomitrella patens chromosome-scale assembly reveals moss genome structure and evolution.</title>
        <authorList>
            <person name="Lang D."/>
            <person name="Ullrich K.K."/>
            <person name="Murat F."/>
            <person name="Fuchs J."/>
            <person name="Jenkins J."/>
            <person name="Haas F.B."/>
            <person name="Piednoel M."/>
            <person name="Gundlach H."/>
            <person name="Van Bel M."/>
            <person name="Meyberg R."/>
            <person name="Vives C."/>
            <person name="Morata J."/>
            <person name="Symeonidi A."/>
            <person name="Hiss M."/>
            <person name="Muchero W."/>
            <person name="Kamisugi Y."/>
            <person name="Saleh O."/>
            <person name="Blanc G."/>
            <person name="Decker E.L."/>
            <person name="van Gessel N."/>
            <person name="Grimwood J."/>
            <person name="Hayes R.D."/>
            <person name="Graham S.W."/>
            <person name="Gunter L.E."/>
            <person name="McDaniel S.F."/>
            <person name="Hoernstein S.N.W."/>
            <person name="Larsson A."/>
            <person name="Li F.W."/>
            <person name="Perroud P.F."/>
            <person name="Phillips J."/>
            <person name="Ranjan P."/>
            <person name="Rokshar D.S."/>
            <person name="Rothfels C.J."/>
            <person name="Schneider L."/>
            <person name="Shu S."/>
            <person name="Stevenson D.W."/>
            <person name="Thummler F."/>
            <person name="Tillich M."/>
            <person name="Villarreal Aguilar J.C."/>
            <person name="Widiez T."/>
            <person name="Wong G.K."/>
            <person name="Wymore A."/>
            <person name="Zhang Y."/>
            <person name="Zimmer A.D."/>
            <person name="Quatrano R.S."/>
            <person name="Mayer K.F.X."/>
            <person name="Goodstein D."/>
            <person name="Casacuberta J.M."/>
            <person name="Vandepoele K."/>
            <person name="Reski R."/>
            <person name="Cuming A.C."/>
            <person name="Tuskan G.A."/>
            <person name="Maumus F."/>
            <person name="Salse J."/>
            <person name="Schmutz J."/>
            <person name="Rensing S.A."/>
        </authorList>
    </citation>
    <scope>NUCLEOTIDE SEQUENCE [LARGE SCALE GENOMIC DNA]</scope>
    <source>
        <strain evidence="4 5">cv. Gransden 2004</strain>
    </source>
</reference>
<dbReference type="EnsemblPlants" id="Pp3c20_16641V3.1">
    <property type="protein sequence ID" value="Pp3c20_16641V3.1"/>
    <property type="gene ID" value="Pp3c20_16641"/>
</dbReference>
<gene>
    <name evidence="3" type="ORF">PHYPA_025215</name>
</gene>
<feature type="region of interest" description="Disordered" evidence="1">
    <location>
        <begin position="46"/>
        <end position="65"/>
    </location>
</feature>
<evidence type="ECO:0000313" key="4">
    <source>
        <dbReference type="EnsemblPlants" id="Pp3c20_16641V3.1"/>
    </source>
</evidence>
<proteinExistence type="predicted"/>
<evidence type="ECO:0000256" key="2">
    <source>
        <dbReference type="SAM" id="SignalP"/>
    </source>
</evidence>